<feature type="compositionally biased region" description="Low complexity" evidence="1">
    <location>
        <begin position="520"/>
        <end position="548"/>
    </location>
</feature>
<dbReference type="RefSeq" id="XP_002955764.1">
    <property type="nucleotide sequence ID" value="XM_002955718.1"/>
</dbReference>
<feature type="compositionally biased region" description="Low complexity" evidence="1">
    <location>
        <begin position="737"/>
        <end position="763"/>
    </location>
</feature>
<dbReference type="Pfam" id="PF07004">
    <property type="entry name" value="SHIPPO-rpt"/>
    <property type="match status" value="2"/>
</dbReference>
<feature type="compositionally biased region" description="Basic and acidic residues" evidence="1">
    <location>
        <begin position="764"/>
        <end position="774"/>
    </location>
</feature>
<feature type="compositionally biased region" description="Low complexity" evidence="1">
    <location>
        <begin position="567"/>
        <end position="578"/>
    </location>
</feature>
<feature type="compositionally biased region" description="Low complexity" evidence="1">
    <location>
        <begin position="870"/>
        <end position="917"/>
    </location>
</feature>
<evidence type="ECO:0000313" key="3">
    <source>
        <dbReference type="Proteomes" id="UP000001058"/>
    </source>
</evidence>
<feature type="compositionally biased region" description="Polar residues" evidence="1">
    <location>
        <begin position="71"/>
        <end position="82"/>
    </location>
</feature>
<feature type="compositionally biased region" description="Low complexity" evidence="1">
    <location>
        <begin position="827"/>
        <end position="838"/>
    </location>
</feature>
<feature type="compositionally biased region" description="Basic and acidic residues" evidence="1">
    <location>
        <begin position="53"/>
        <end position="63"/>
    </location>
</feature>
<feature type="compositionally biased region" description="Acidic residues" evidence="1">
    <location>
        <begin position="617"/>
        <end position="633"/>
    </location>
</feature>
<name>D8UAP3_VOLCA</name>
<reference evidence="2 3" key="1">
    <citation type="journal article" date="2010" name="Science">
        <title>Genomic analysis of organismal complexity in the multicellular green alga Volvox carteri.</title>
        <authorList>
            <person name="Prochnik S.E."/>
            <person name="Umen J."/>
            <person name="Nedelcu A.M."/>
            <person name="Hallmann A."/>
            <person name="Miller S.M."/>
            <person name="Nishii I."/>
            <person name="Ferris P."/>
            <person name="Kuo A."/>
            <person name="Mitros T."/>
            <person name="Fritz-Laylin L.K."/>
            <person name="Hellsten U."/>
            <person name="Chapman J."/>
            <person name="Simakov O."/>
            <person name="Rensing S.A."/>
            <person name="Terry A."/>
            <person name="Pangilinan J."/>
            <person name="Kapitonov V."/>
            <person name="Jurka J."/>
            <person name="Salamov A."/>
            <person name="Shapiro H."/>
            <person name="Schmutz J."/>
            <person name="Grimwood J."/>
            <person name="Lindquist E."/>
            <person name="Lucas S."/>
            <person name="Grigoriev I.V."/>
            <person name="Schmitt R."/>
            <person name="Kirk D."/>
            <person name="Rokhsar D.S."/>
        </authorList>
    </citation>
    <scope>NUCLEOTIDE SEQUENCE [LARGE SCALE GENOMIC DNA]</scope>
    <source>
        <strain evidence="3">f. Nagariensis / Eve</strain>
    </source>
</reference>
<evidence type="ECO:0000313" key="2">
    <source>
        <dbReference type="EMBL" id="EFJ43189.1"/>
    </source>
</evidence>
<dbReference type="EMBL" id="GL378375">
    <property type="protein sequence ID" value="EFJ43189.1"/>
    <property type="molecule type" value="Genomic_DNA"/>
</dbReference>
<protein>
    <submittedName>
        <fullName evidence="2">Uncharacterized protein</fullName>
    </submittedName>
</protein>
<feature type="compositionally biased region" description="Basic and acidic residues" evidence="1">
    <location>
        <begin position="1330"/>
        <end position="1340"/>
    </location>
</feature>
<organism evidence="3">
    <name type="scientific">Volvox carteri f. nagariensis</name>
    <dbReference type="NCBI Taxonomy" id="3068"/>
    <lineage>
        <taxon>Eukaryota</taxon>
        <taxon>Viridiplantae</taxon>
        <taxon>Chlorophyta</taxon>
        <taxon>core chlorophytes</taxon>
        <taxon>Chlorophyceae</taxon>
        <taxon>CS clade</taxon>
        <taxon>Chlamydomonadales</taxon>
        <taxon>Volvocaceae</taxon>
        <taxon>Volvox</taxon>
    </lineage>
</organism>
<keyword evidence="3" id="KW-1185">Reference proteome</keyword>
<feature type="compositionally biased region" description="Pro residues" evidence="1">
    <location>
        <begin position="722"/>
        <end position="736"/>
    </location>
</feature>
<feature type="compositionally biased region" description="Gly residues" evidence="1">
    <location>
        <begin position="972"/>
        <end position="989"/>
    </location>
</feature>
<feature type="compositionally biased region" description="Basic and acidic residues" evidence="1">
    <location>
        <begin position="84"/>
        <end position="94"/>
    </location>
</feature>
<gene>
    <name evidence="2" type="ORF">VOLCADRAFT_96651</name>
</gene>
<feature type="compositionally biased region" description="Basic and acidic residues" evidence="1">
    <location>
        <begin position="483"/>
        <end position="498"/>
    </location>
</feature>
<dbReference type="STRING" id="3068.D8UAP3"/>
<feature type="compositionally biased region" description="Low complexity" evidence="1">
    <location>
        <begin position="598"/>
        <end position="616"/>
    </location>
</feature>
<feature type="region of interest" description="Disordered" evidence="1">
    <location>
        <begin position="412"/>
        <end position="464"/>
    </location>
</feature>
<feature type="compositionally biased region" description="Low complexity" evidence="1">
    <location>
        <begin position="1046"/>
        <end position="1057"/>
    </location>
</feature>
<feature type="compositionally biased region" description="Basic and acidic residues" evidence="1">
    <location>
        <begin position="9"/>
        <end position="18"/>
    </location>
</feature>
<dbReference type="KEGG" id="vcn:VOLCADRAFT_96651"/>
<feature type="region of interest" description="Disordered" evidence="1">
    <location>
        <begin position="854"/>
        <end position="1080"/>
    </location>
</feature>
<feature type="compositionally biased region" description="Polar residues" evidence="1">
    <location>
        <begin position="928"/>
        <end position="939"/>
    </location>
</feature>
<accession>D8UAP3</accession>
<feature type="compositionally biased region" description="Basic and acidic residues" evidence="1">
    <location>
        <begin position="247"/>
        <end position="261"/>
    </location>
</feature>
<evidence type="ECO:0000256" key="1">
    <source>
        <dbReference type="SAM" id="MobiDB-lite"/>
    </source>
</evidence>
<dbReference type="InParanoid" id="D8UAP3"/>
<feature type="compositionally biased region" description="Low complexity" evidence="1">
    <location>
        <begin position="655"/>
        <end position="677"/>
    </location>
</feature>
<feature type="compositionally biased region" description="Low complexity" evidence="1">
    <location>
        <begin position="793"/>
        <end position="806"/>
    </location>
</feature>
<dbReference type="InterPro" id="IPR010736">
    <property type="entry name" value="SHIPPO-rpt"/>
</dbReference>
<proteinExistence type="predicted"/>
<dbReference type="Proteomes" id="UP000001058">
    <property type="component" value="Unassembled WGS sequence"/>
</dbReference>
<feature type="region of interest" description="Disordered" evidence="1">
    <location>
        <begin position="477"/>
        <end position="841"/>
    </location>
</feature>
<feature type="region of interest" description="Disordered" evidence="1">
    <location>
        <begin position="322"/>
        <end position="350"/>
    </location>
</feature>
<sequence length="1340" mass="135428">MTVWIAPSRSDDVAKEDPFSETDAITLASNPVIHPALESEDAEPGSTQGAKQQSKEELERNLSHPEASPAQEDQAQLQTSEAAKSPKVEAESKAEPGGLSTAQQVAAKATEPPPEAEATLSPMLPDFEPGSPGSPDPDPEGSEDPFGDLGQKTDLGRGSPMADGQQGGAPPDGEEDTGTMAAAAAAEAEDDQERVSERGPDSSPVGNVSPVEEAGVALPSGGYGAGDDAPSEAEAEAEASKLGGGRKATEVAEKEEDRSVRTEVMAAAAADDVAEDGRGGDPLAAADGDAAPGPAAAVVASENAEDAVAAAGAGGDAEDLMYAGGDADGHGDGKAGSAGGGGEAEAGALSTSMDELGEYKPLYGEGTTEVEEPVAVVGATAADVDAAAVGSKGTDAKAGDGESDGVAAEAAEVAAEAAAELGREQESVAPELQQPDGGGDEPLGVAAAGEEEEDKEVKMAAAAAAAKDAGDLAAAVASAVQDHPLDQQEAERQLRAEDSMDADVGGGEGQMYGNPEREVSAAAAAAAAAAEVPASEPALAEVKPAVEAAEARSGRGTASEPEREGSLRNSRSGSQNSRGSGGGRSSRRPQPATVEKIASAASSTAPPADPGTASADVDADVYDDDGGDGDVYTDPEQAHEDDEKSSSRVSSDAVRQSLPPQPSQRQTNSQPQQQQQQDHLPELSSAGPSGPLSYDEQQQRKKQAATGSGSGDAARSPGSVPSSPPGLPPVVPPLFPPIHASASSPKSSPSSTQDQQQKQQQQIKQKEQKQRKEQQQQQQQHPPSPRSTRDVPGKAAAAAAAAAIPAGTGGATSGGAKAKGKTEAGAHHAAAAAAATATDPESITQQYLALLHAGELNRRPKTAPEAAAPGSSTTPRSAAGSGAAAAMALTSPNSSSSSNNNTTFSQPHSPHNPNNKSPSPPRPGTGHSAASGNSSTLTAQGMELARLQAKAAWEVSPIRRARHTNSDNQSDSGGGGKLLPPLGNGGGGADPTSYRSPSGGGGGGPTSPSRTGAKTGPKSGDGPSSAQRTFIPRPTISAAPYPKIFSPGPGSYSPSVSRQGDSSHLGGQSFGGGSPPRAWAFGAARQRPPHVCIHHPNASPGPVYLPSKDGLSTWPAQANPKFERNLPGGRFILTAGQPGNAPMFNPGPGSYQPETNAAGDPLSPGRSGAMPAYSFAHTRKLLTPATDGAALPVLSKEHVREYFGTLSPGPAQYSPDTSPTRTAAPAYSVAGRRKCWFDPVELSPGPIYKPNELDRKGGHSLGDSPYATIGKGPKFHDPTHALSSSAWLSFNHARRANYGIHSPGPVYLPNDPRAPRIPSPSLATGPLDRFSARNETGRLQ</sequence>
<feature type="region of interest" description="Disordered" evidence="1">
    <location>
        <begin position="1309"/>
        <end position="1340"/>
    </location>
</feature>
<dbReference type="OrthoDB" id="550391at2759"/>
<feature type="compositionally biased region" description="Acidic residues" evidence="1">
    <location>
        <begin position="137"/>
        <end position="146"/>
    </location>
</feature>
<feature type="region of interest" description="Disordered" evidence="1">
    <location>
        <begin position="1"/>
        <end position="300"/>
    </location>
</feature>
<feature type="compositionally biased region" description="Low complexity" evidence="1">
    <location>
        <begin position="284"/>
        <end position="300"/>
    </location>
</feature>
<feature type="compositionally biased region" description="Basic and acidic residues" evidence="1">
    <location>
        <begin position="636"/>
        <end position="646"/>
    </location>
</feature>
<dbReference type="GeneID" id="9614421"/>
<feature type="compositionally biased region" description="Gly residues" evidence="1">
    <location>
        <begin position="334"/>
        <end position="344"/>
    </location>
</feature>